<dbReference type="KEGG" id="vg:75687019"/>
<dbReference type="Proteomes" id="UP000827408">
    <property type="component" value="Segment"/>
</dbReference>
<dbReference type="EMBL" id="MZ130491">
    <property type="protein sequence ID" value="QWM90595.1"/>
    <property type="molecule type" value="Genomic_DNA"/>
</dbReference>
<protein>
    <submittedName>
        <fullName evidence="1">Uncharacterized protein</fullName>
    </submittedName>
</protein>
<proteinExistence type="predicted"/>
<organism evidence="1 2">
    <name type="scientific">uncultured phage cr61_1</name>
    <dbReference type="NCBI Taxonomy" id="2986417"/>
    <lineage>
        <taxon>Viruses</taxon>
        <taxon>Duplodnaviria</taxon>
        <taxon>Heunggongvirae</taxon>
        <taxon>Uroviricota</taxon>
        <taxon>Caudoviricetes</taxon>
        <taxon>Crassvirales</taxon>
        <taxon>Suoliviridae</taxon>
        <taxon>Oafivirinae</taxon>
        <taxon>Bohxovirus</taxon>
        <taxon>Bohxovirus oralis</taxon>
    </lineage>
</organism>
<sequence>MYTLISSPRLKGCYTLNQTLSAASFRVAFLHSRAALPCWSFHFYIPHKRLKPGGRTSLYIRRFTPSPDPKVAQKVTESNSRDLHSQHSYGILREYYSSRYCYTPYIYSLLHTLLWLLRNTELGILSILYIIRFGLAFI</sequence>
<dbReference type="RefSeq" id="YP_010509535.1">
    <property type="nucleotide sequence ID" value="NC_067209.1"/>
</dbReference>
<dbReference type="GeneID" id="75687019"/>
<gene>
    <name evidence="1" type="primary">gp_67527</name>
</gene>
<reference evidence="1 2" key="1">
    <citation type="submission" date="2021-04" db="EMBL/GenBank/DDBJ databases">
        <authorList>
            <person name="Shkoporov A.N."/>
            <person name="Stockdale S.R."/>
            <person name="Guerin E."/>
            <person name="Ross R.P."/>
            <person name="Hill C."/>
        </authorList>
    </citation>
    <scope>NUCLEOTIDE SEQUENCE [LARGE SCALE GENOMIC DNA]</scope>
    <source>
        <strain evidence="2">cr61_1</strain>
    </source>
</reference>
<keyword evidence="2" id="KW-1185">Reference proteome</keyword>
<accession>A0AAE7V3G1</accession>
<name>A0AAE7V3G1_9CAUD</name>
<evidence type="ECO:0000313" key="1">
    <source>
        <dbReference type="EMBL" id="QWM90595.1"/>
    </source>
</evidence>
<evidence type="ECO:0000313" key="2">
    <source>
        <dbReference type="Proteomes" id="UP000827408"/>
    </source>
</evidence>